<dbReference type="SUPFAM" id="SSF49899">
    <property type="entry name" value="Concanavalin A-like lectins/glucanases"/>
    <property type="match status" value="1"/>
</dbReference>
<comment type="caution">
    <text evidence="6">The sequence shown here is derived from an EMBL/GenBank/DDBJ whole genome shotgun (WGS) entry which is preliminary data.</text>
</comment>
<name>A0ABQ5P737_9ACTN</name>
<accession>A0ABQ5P737</accession>
<organism evidence="6 7">
    <name type="scientific">Streptomyces yaizuensis</name>
    <dbReference type="NCBI Taxonomy" id="2989713"/>
    <lineage>
        <taxon>Bacteria</taxon>
        <taxon>Bacillati</taxon>
        <taxon>Actinomycetota</taxon>
        <taxon>Actinomycetes</taxon>
        <taxon>Kitasatosporales</taxon>
        <taxon>Streptomycetaceae</taxon>
        <taxon>Streptomyces</taxon>
    </lineage>
</organism>
<dbReference type="Pfam" id="PF13385">
    <property type="entry name" value="Laminin_G_3"/>
    <property type="match status" value="1"/>
</dbReference>
<feature type="region of interest" description="Disordered" evidence="3">
    <location>
        <begin position="251"/>
        <end position="283"/>
    </location>
</feature>
<keyword evidence="2" id="KW-1015">Disulfide bond</keyword>
<feature type="domain" description="LamG-like jellyroll fold" evidence="5">
    <location>
        <begin position="125"/>
        <end position="302"/>
    </location>
</feature>
<dbReference type="Proteomes" id="UP001291653">
    <property type="component" value="Unassembled WGS sequence"/>
</dbReference>
<evidence type="ECO:0000256" key="3">
    <source>
        <dbReference type="SAM" id="MobiDB-lite"/>
    </source>
</evidence>
<keyword evidence="7" id="KW-1185">Reference proteome</keyword>
<feature type="signal peptide" evidence="4">
    <location>
        <begin position="1"/>
        <end position="25"/>
    </location>
</feature>
<dbReference type="Gene3D" id="2.60.120.200">
    <property type="match status" value="1"/>
</dbReference>
<feature type="chain" id="PRO_5046339465" evidence="4">
    <location>
        <begin position="26"/>
        <end position="312"/>
    </location>
</feature>
<gene>
    <name evidence="6" type="ORF">SYYSPA8_28725</name>
</gene>
<dbReference type="RefSeq" id="WP_323450344.1">
    <property type="nucleotide sequence ID" value="NZ_BSBI01000014.1"/>
</dbReference>
<evidence type="ECO:0000313" key="6">
    <source>
        <dbReference type="EMBL" id="GLF98364.1"/>
    </source>
</evidence>
<evidence type="ECO:0000313" key="7">
    <source>
        <dbReference type="Proteomes" id="UP001291653"/>
    </source>
</evidence>
<proteinExistence type="predicted"/>
<dbReference type="SMART" id="SM00560">
    <property type="entry name" value="LamGL"/>
    <property type="match status" value="1"/>
</dbReference>
<protein>
    <submittedName>
        <fullName evidence="6">LamG domain-containing protein</fullName>
    </submittedName>
</protein>
<dbReference type="EMBL" id="BSBI01000014">
    <property type="protein sequence ID" value="GLF98364.1"/>
    <property type="molecule type" value="Genomic_DNA"/>
</dbReference>
<evidence type="ECO:0000256" key="4">
    <source>
        <dbReference type="SAM" id="SignalP"/>
    </source>
</evidence>
<keyword evidence="1 4" id="KW-0732">Signal</keyword>
<sequence length="312" mass="32980">MRRAALVTAALALLLPPLVPGSAVAGPPARPGAVPDGGVGRHLVAFYDFAHPVPGDPGRERDLGRSGTALRLVNGGELMRVRDPVRGRVLETRQVTPAERGNDDWKAGVYDPAGVASLRAFNGAREATVMGWFKPVGELPAPNSQSADPTDHYGAVGLAGILSGTSQGHDVRALLELIKVDGVLRLVALGRRADGAGSQTFAADADWRQLLPHGRWVHLAATFDFDTGAMALYRDGRPLTGSLVVPGDPWALAGPPEPDTASPSDPRGIKIGGSYPQNTREGNPCSCRMDDLAFLDRALSPAEVRARYRSTR</sequence>
<evidence type="ECO:0000259" key="5">
    <source>
        <dbReference type="SMART" id="SM00560"/>
    </source>
</evidence>
<dbReference type="InterPro" id="IPR006558">
    <property type="entry name" value="LamG-like"/>
</dbReference>
<reference evidence="6 7" key="1">
    <citation type="submission" date="2022-10" db="EMBL/GenBank/DDBJ databases">
        <title>Draft genome sequence of Streptomyces sp. YSPA8.</title>
        <authorList>
            <person name="Moriuchi R."/>
            <person name="Dohra H."/>
            <person name="Yamamura H."/>
            <person name="Kodani S."/>
        </authorList>
    </citation>
    <scope>NUCLEOTIDE SEQUENCE [LARGE SCALE GENOMIC DNA]</scope>
    <source>
        <strain evidence="6 7">YSPA8</strain>
    </source>
</reference>
<dbReference type="InterPro" id="IPR013320">
    <property type="entry name" value="ConA-like_dom_sf"/>
</dbReference>
<evidence type="ECO:0000256" key="2">
    <source>
        <dbReference type="ARBA" id="ARBA00023157"/>
    </source>
</evidence>
<evidence type="ECO:0000256" key="1">
    <source>
        <dbReference type="ARBA" id="ARBA00022729"/>
    </source>
</evidence>